<keyword evidence="1 2" id="KW-0129">CBS domain</keyword>
<feature type="domain" description="CBS" evidence="3">
    <location>
        <begin position="90"/>
        <end position="146"/>
    </location>
</feature>
<evidence type="ECO:0000259" key="3">
    <source>
        <dbReference type="PROSITE" id="PS51371"/>
    </source>
</evidence>
<dbReference type="Proteomes" id="UP000247150">
    <property type="component" value="Unassembled WGS sequence"/>
</dbReference>
<name>A0A2V2ZCW3_9BACI</name>
<dbReference type="InterPro" id="IPR000644">
    <property type="entry name" value="CBS_dom"/>
</dbReference>
<evidence type="ECO:0000256" key="1">
    <source>
        <dbReference type="ARBA" id="ARBA00023122"/>
    </source>
</evidence>
<dbReference type="SUPFAM" id="SSF54631">
    <property type="entry name" value="CBS-domain pair"/>
    <property type="match status" value="1"/>
</dbReference>
<gene>
    <name evidence="4" type="ORF">DFO73_1278</name>
</gene>
<dbReference type="InterPro" id="IPR051257">
    <property type="entry name" value="Diverse_CBS-Domain"/>
</dbReference>
<evidence type="ECO:0000313" key="4">
    <source>
        <dbReference type="EMBL" id="PWW17384.1"/>
    </source>
</evidence>
<dbReference type="AlphaFoldDB" id="A0A2V2ZCW3"/>
<reference evidence="4 5" key="1">
    <citation type="submission" date="2018-05" db="EMBL/GenBank/DDBJ databases">
        <title>Freshwater and sediment microbial communities from various areas in North America, analyzing microbe dynamics in response to fracking.</title>
        <authorList>
            <person name="Lamendella R."/>
        </authorList>
    </citation>
    <scope>NUCLEOTIDE SEQUENCE [LARGE SCALE GENOMIC DNA]</scope>
    <source>
        <strain evidence="4 5">15_TX</strain>
    </source>
</reference>
<accession>A0A2V2ZCW3</accession>
<organism evidence="4 5">
    <name type="scientific">Cytobacillus oceanisediminis</name>
    <dbReference type="NCBI Taxonomy" id="665099"/>
    <lineage>
        <taxon>Bacteria</taxon>
        <taxon>Bacillati</taxon>
        <taxon>Bacillota</taxon>
        <taxon>Bacilli</taxon>
        <taxon>Bacillales</taxon>
        <taxon>Bacillaceae</taxon>
        <taxon>Cytobacillus</taxon>
    </lineage>
</organism>
<dbReference type="CDD" id="cd04622">
    <property type="entry name" value="CBS_pair_HRP1_like"/>
    <property type="match status" value="1"/>
</dbReference>
<proteinExistence type="predicted"/>
<dbReference type="Gene3D" id="3.10.580.10">
    <property type="entry name" value="CBS-domain"/>
    <property type="match status" value="1"/>
</dbReference>
<evidence type="ECO:0000313" key="5">
    <source>
        <dbReference type="Proteomes" id="UP000247150"/>
    </source>
</evidence>
<evidence type="ECO:0000256" key="2">
    <source>
        <dbReference type="PROSITE-ProRule" id="PRU00703"/>
    </source>
</evidence>
<feature type="domain" description="CBS" evidence="3">
    <location>
        <begin position="26"/>
        <end position="83"/>
    </location>
</feature>
<sequence>MGTIGLYSLWKKMKEDKTMEKIRDIMTNDVESCSLLDNVYEVAVKMKELNVGAIPIVDNDKLVGMITDRDIVLRCVAEKHPASSKVEDIMSSHLVTVKKDTESREAARLMAEHQIRRLPVVEGDKLVGIVSLGDFAVRHLTDEQAGEALSDISKHENEAQH</sequence>
<dbReference type="InterPro" id="IPR046342">
    <property type="entry name" value="CBS_dom_sf"/>
</dbReference>
<dbReference type="EMBL" id="QGTW01000027">
    <property type="protein sequence ID" value="PWW17384.1"/>
    <property type="molecule type" value="Genomic_DNA"/>
</dbReference>
<dbReference type="PANTHER" id="PTHR43080:SF2">
    <property type="entry name" value="CBS DOMAIN-CONTAINING PROTEIN"/>
    <property type="match status" value="1"/>
</dbReference>
<dbReference type="PANTHER" id="PTHR43080">
    <property type="entry name" value="CBS DOMAIN-CONTAINING PROTEIN CBSX3, MITOCHONDRIAL"/>
    <property type="match status" value="1"/>
</dbReference>
<dbReference type="Pfam" id="PF00571">
    <property type="entry name" value="CBS"/>
    <property type="match status" value="2"/>
</dbReference>
<protein>
    <submittedName>
        <fullName evidence="4">CBS domain-containing protein</fullName>
    </submittedName>
</protein>
<dbReference type="SMART" id="SM00116">
    <property type="entry name" value="CBS"/>
    <property type="match status" value="2"/>
</dbReference>
<dbReference type="PROSITE" id="PS51371">
    <property type="entry name" value="CBS"/>
    <property type="match status" value="2"/>
</dbReference>
<comment type="caution">
    <text evidence="4">The sequence shown here is derived from an EMBL/GenBank/DDBJ whole genome shotgun (WGS) entry which is preliminary data.</text>
</comment>